<feature type="region of interest" description="Disordered" evidence="1">
    <location>
        <begin position="84"/>
        <end position="115"/>
    </location>
</feature>
<organism evidence="3 4">
    <name type="scientific">Plasmodium reichenowi</name>
    <dbReference type="NCBI Taxonomy" id="5854"/>
    <lineage>
        <taxon>Eukaryota</taxon>
        <taxon>Sar</taxon>
        <taxon>Alveolata</taxon>
        <taxon>Apicomplexa</taxon>
        <taxon>Aconoidasida</taxon>
        <taxon>Haemosporida</taxon>
        <taxon>Plasmodiidae</taxon>
        <taxon>Plasmodium</taxon>
        <taxon>Plasmodium (Laverania)</taxon>
    </lineage>
</organism>
<feature type="transmembrane region" description="Helical" evidence="2">
    <location>
        <begin position="312"/>
        <end position="332"/>
    </location>
</feature>
<dbReference type="VEuPathDB" id="PlasmoDB:PRG01_0704300"/>
<evidence type="ECO:0000313" key="4">
    <source>
        <dbReference type="Proteomes" id="UP000076359"/>
    </source>
</evidence>
<evidence type="ECO:0000313" key="3">
    <source>
        <dbReference type="EMBL" id="KYO00389.1"/>
    </source>
</evidence>
<dbReference type="GeneID" id="24530293"/>
<keyword evidence="2" id="KW-1133">Transmembrane helix</keyword>
<evidence type="ECO:0000256" key="1">
    <source>
        <dbReference type="SAM" id="MobiDB-lite"/>
    </source>
</evidence>
<feature type="compositionally biased region" description="Acidic residues" evidence="1">
    <location>
        <begin position="626"/>
        <end position="660"/>
    </location>
</feature>
<keyword evidence="2" id="KW-0472">Membrane</keyword>
<evidence type="ECO:0000256" key="2">
    <source>
        <dbReference type="SAM" id="Phobius"/>
    </source>
</evidence>
<dbReference type="RefSeq" id="XP_012762162.2">
    <property type="nucleotide sequence ID" value="XM_012906708.2"/>
</dbReference>
<keyword evidence="2" id="KW-0812">Transmembrane</keyword>
<feature type="compositionally biased region" description="Basic and acidic residues" evidence="1">
    <location>
        <begin position="664"/>
        <end position="678"/>
    </location>
</feature>
<reference evidence="3 4" key="1">
    <citation type="journal article" date="2016" name="Nat. Commun.">
        <title>Genomes of cryptic chimpanzee Plasmodium species reveal key evolutionary events leading to human malaria.</title>
        <authorList>
            <person name="Sundararaman S.A."/>
            <person name="Plenderleith L.J."/>
            <person name="Liu W."/>
            <person name="Loy D.E."/>
            <person name="Learn G.H."/>
            <person name="Li Y."/>
            <person name="Shaw K.S."/>
            <person name="Ayouba A."/>
            <person name="Peeters M."/>
            <person name="Speede S."/>
            <person name="Shaw G.M."/>
            <person name="Bushman F.D."/>
            <person name="Brisson D."/>
            <person name="Rayner J.C."/>
            <person name="Sharp P.M."/>
            <person name="Hahn B.H."/>
        </authorList>
    </citation>
    <scope>NUCLEOTIDE SEQUENCE [LARGE SCALE GENOMIC DNA]</scope>
    <source>
        <strain evidence="3 4">SY57</strain>
    </source>
</reference>
<protein>
    <submittedName>
        <fullName evidence="3">Uncharacterized protein</fullName>
    </submittedName>
</protein>
<dbReference type="EMBL" id="LVLA01000008">
    <property type="protein sequence ID" value="KYO00389.1"/>
    <property type="molecule type" value="Genomic_DNA"/>
</dbReference>
<gene>
    <name evidence="3" type="ORF">PRSY57_0704300</name>
</gene>
<dbReference type="InterPro" id="IPR018247">
    <property type="entry name" value="EF_Hand_1_Ca_BS"/>
</dbReference>
<dbReference type="GO" id="GO:0010571">
    <property type="term" value="P:positive regulation of nuclear cell cycle DNA replication"/>
    <property type="evidence" value="ECO:0007669"/>
    <property type="project" value="TreeGrafter"/>
</dbReference>
<feature type="transmembrane region" description="Helical" evidence="2">
    <location>
        <begin position="273"/>
        <end position="291"/>
    </location>
</feature>
<dbReference type="KEGG" id="prei:PRSY57_0704300"/>
<dbReference type="PROSITE" id="PS00018">
    <property type="entry name" value="EF_HAND_1"/>
    <property type="match status" value="1"/>
</dbReference>
<comment type="caution">
    <text evidence="3">The sequence shown here is derived from an EMBL/GenBank/DDBJ whole genome shotgun (WGS) entry which is preliminary data.</text>
</comment>
<dbReference type="Proteomes" id="UP000076359">
    <property type="component" value="Chromosome 7"/>
</dbReference>
<dbReference type="GO" id="GO:0043539">
    <property type="term" value="F:protein serine/threonine kinase activator activity"/>
    <property type="evidence" value="ECO:0007669"/>
    <property type="project" value="TreeGrafter"/>
</dbReference>
<dbReference type="PANTHER" id="PTHR15375:SF26">
    <property type="entry name" value="PROTEIN CHIFFON"/>
    <property type="match status" value="1"/>
</dbReference>
<name>A0A151LMR0_PLARE</name>
<feature type="transmembrane region" description="Helical" evidence="2">
    <location>
        <begin position="6"/>
        <end position="25"/>
    </location>
</feature>
<accession>A0A151LMR0</accession>
<sequence length="1545" mass="185967">MIKYRLFNICIFLLFILFNYFCCALRSYKKYRVTSFIGSTPQKPVHLFNIRVVKKNIFLWYIKKKGGDICKSVNSFNLFEKNNNNNDYNDDDDNNNDDKNNNNNNNNNNDDDNEDDITYEEIEEYLKKNKVEDYEEDEGKSEILKLINYIPTLSNEEEFFSTFGYVNREKKSMEYYFNQMKNEKERKQKKNYNILNFILSYYLKKKIFNDVHSNKNYDSIQSYCYYINNLINHKDTSLEWRNGNLSKKNNIFSNKWLCSFISFYLKNVNALKYISFGCVSAGLTFLLKYILRNIRIDNIFLLKNHFNLMYGLRNMKIYKIVLFCLFINVLFINKYNQYFSITDDGFAVLFSNYFFYEGIEHLNKKKIFQFMDKYNYTLNDILFSLNDMFIYFLNKKIYVDEIFDPDIVKYIDSFLSLYQKLFKTNKENIKNILTMILNKYHIYNVKNENKNKDLLSRIFYIFYIINIKFKYDVIQAHKLNLLRENKYMIPFFFKNNKISNYFLLSHISDHLNVKEKIINNYLLEKMKNDYEKYVLSLLRTKTYSNSVYDDIKNILFITLHSSVIDDVNVSIFMNLVKDIISNVDYECKYTSRSNRKDKIVSEFEMDGNDVLKEKENISSNNNNDDDKNDDDDNNDDDNNDDDNNDGDNNDGDNNDDDNNNDDNSNDHINDHSNDHSNDDNSNFESNLFNENNLEKGFYSNMEESVDYIIHDNYSLKNATKNTGDISTEKIKKNDVILSEKEELKEKEQLMKKLNDIYFLRKYLNIDKEFTDNFLEKYLFKYIYKEYKIFINNLIFKKLKNKNDNLFFLKRGINLPSKTAQNIVKNIILNFVIKTKENIAIFYKLENIDKCLRLIVNLINIYKKIKKKKKFIKFNSNIFNLDHFFSYNCYKENEHTNIIQNDPSSNVTNNDNISNINDVSSYDNILQEDHMVNDHGKNKEEKENFTSDEQVNLNQPFLKEEEEFIKHNIYKEKLCDENEGKIILNKNDRKKLYEEFVLKYMKNKSERNILKIIFNLDYDNDDIDKEIEDNIIKRFLEDSTKNKLTNLKNLDMQLKIIGNDNLFDYKNLNFNEGLLIKHNFKKSLKDEESKKMVLNEYIIKKEDIFDDIDDESFLEICQKMYINKLFHLKENIYNNRKELYFYQVILNIENINEIHDIYLIDQYEKMINDTIKTNILNKNYTNIKNLYLKKIINFLNISEEKASIVELNCIFHQTNYIFKTIKENFYIYRNDTDFIDDINEILTIYKNFDLIKKVIRNNQEMYFVKFSLVESNYNIVHKIFERYVLYVIDVITNENRNIYKDNIFKLRTILNVHETIVNDISAKIYRKYIENQELHSLNNMDSFFNFLFNMSKEEQKNIVIDFLRTKIDTYLKSDENYDEKLHKLYDLLIFINDNLQYKKNIFDLSSLSSKLLYEFLLSCVDNYIHTKKTDAFIKSQADYINHFNNFLSKIKALIRGPEEQYHLSHVLNILKNDIIKRAINLLDKFEYDMCIEEVYNLIKLQMIDENINFSDIDIAKRKKLVNIFSYQNISDEKKFLYMDTLKKILL</sequence>
<proteinExistence type="predicted"/>
<dbReference type="PANTHER" id="PTHR15375">
    <property type="entry name" value="ACTIVATOR OF S-PHASE KINASE-RELATED"/>
    <property type="match status" value="1"/>
</dbReference>
<dbReference type="InterPro" id="IPR051590">
    <property type="entry name" value="Replication_Regulatory_Kinase"/>
</dbReference>
<dbReference type="VEuPathDB" id="PlasmoDB:PRCDC_0704300"/>
<feature type="region of interest" description="Disordered" evidence="1">
    <location>
        <begin position="610"/>
        <end position="687"/>
    </location>
</feature>
<dbReference type="GO" id="GO:1901987">
    <property type="term" value="P:regulation of cell cycle phase transition"/>
    <property type="evidence" value="ECO:0007669"/>
    <property type="project" value="TreeGrafter"/>
</dbReference>
<dbReference type="GO" id="GO:0031431">
    <property type="term" value="C:Dbf4-dependent protein kinase complex"/>
    <property type="evidence" value="ECO:0007669"/>
    <property type="project" value="TreeGrafter"/>
</dbReference>